<dbReference type="EMBL" id="QVIA01000029">
    <property type="protein sequence ID" value="RGC26140.1"/>
    <property type="molecule type" value="Genomic_DNA"/>
</dbReference>
<dbReference type="Proteomes" id="UP000261111">
    <property type="component" value="Unassembled WGS sequence"/>
</dbReference>
<evidence type="ECO:0000313" key="1">
    <source>
        <dbReference type="EMBL" id="RGC26140.1"/>
    </source>
</evidence>
<reference evidence="1 2" key="1">
    <citation type="submission" date="2018-08" db="EMBL/GenBank/DDBJ databases">
        <title>A genome reference for cultivated species of the human gut microbiota.</title>
        <authorList>
            <person name="Zou Y."/>
            <person name="Xue W."/>
            <person name="Luo G."/>
        </authorList>
    </citation>
    <scope>NUCLEOTIDE SEQUENCE [LARGE SCALE GENOMIC DNA]</scope>
    <source>
        <strain evidence="1 2">AF19-21</strain>
    </source>
</reference>
<gene>
    <name evidence="1" type="ORF">DWX41_19795</name>
</gene>
<dbReference type="AlphaFoldDB" id="A0A3E2WHF6"/>
<sequence length="84" mass="9769">MTGMPGRRRGYVYRRLFPASLSLSWCIRAEGETVSADGDSGRGRLMDWREVRNLLKNLLEKLKKLKKVLAFFYLFIYNTTCVTC</sequence>
<accession>A0A3E2WHF6</accession>
<comment type="caution">
    <text evidence="1">The sequence shown here is derived from an EMBL/GenBank/DDBJ whole genome shotgun (WGS) entry which is preliminary data.</text>
</comment>
<protein>
    <submittedName>
        <fullName evidence="1">Uncharacterized protein</fullName>
    </submittedName>
</protein>
<evidence type="ECO:0000313" key="2">
    <source>
        <dbReference type="Proteomes" id="UP000261111"/>
    </source>
</evidence>
<organism evidence="1 2">
    <name type="scientific">Hungatella hathewayi</name>
    <dbReference type="NCBI Taxonomy" id="154046"/>
    <lineage>
        <taxon>Bacteria</taxon>
        <taxon>Bacillati</taxon>
        <taxon>Bacillota</taxon>
        <taxon>Clostridia</taxon>
        <taxon>Lachnospirales</taxon>
        <taxon>Lachnospiraceae</taxon>
        <taxon>Hungatella</taxon>
    </lineage>
</organism>
<name>A0A3E2WHF6_9FIRM</name>
<proteinExistence type="predicted"/>